<organism evidence="1 2">
    <name type="scientific">Phyllobacterium phragmitis</name>
    <dbReference type="NCBI Taxonomy" id="2670329"/>
    <lineage>
        <taxon>Bacteria</taxon>
        <taxon>Pseudomonadati</taxon>
        <taxon>Pseudomonadota</taxon>
        <taxon>Alphaproteobacteria</taxon>
        <taxon>Hyphomicrobiales</taxon>
        <taxon>Phyllobacteriaceae</taxon>
        <taxon>Phyllobacterium</taxon>
    </lineage>
</organism>
<evidence type="ECO:0000313" key="1">
    <source>
        <dbReference type="EMBL" id="PRD42112.1"/>
    </source>
</evidence>
<reference evidence="1 2" key="1">
    <citation type="submission" date="2018-02" db="EMBL/GenBank/DDBJ databases">
        <title>The draft genome of Phyllobacterium sp. 1N-3.</title>
        <authorList>
            <person name="Liu L."/>
            <person name="Li L."/>
            <person name="Zhang X."/>
            <person name="Wang T."/>
            <person name="Liang L."/>
        </authorList>
    </citation>
    <scope>NUCLEOTIDE SEQUENCE [LARGE SCALE GENOMIC DNA]</scope>
    <source>
        <strain evidence="1 2">1N-3</strain>
    </source>
</reference>
<name>A0A2S9INP4_9HYPH</name>
<accession>A0A2S9INP4</accession>
<keyword evidence="2" id="KW-1185">Reference proteome</keyword>
<gene>
    <name evidence="1" type="ORF">C5748_18350</name>
</gene>
<comment type="caution">
    <text evidence="1">The sequence shown here is derived from an EMBL/GenBank/DDBJ whole genome shotgun (WGS) entry which is preliminary data.</text>
</comment>
<dbReference type="Proteomes" id="UP000239434">
    <property type="component" value="Unassembled WGS sequence"/>
</dbReference>
<dbReference type="AlphaFoldDB" id="A0A2S9INP4"/>
<evidence type="ECO:0000313" key="2">
    <source>
        <dbReference type="Proteomes" id="UP000239434"/>
    </source>
</evidence>
<proteinExistence type="predicted"/>
<protein>
    <submittedName>
        <fullName evidence="1">Uncharacterized protein</fullName>
    </submittedName>
</protein>
<dbReference type="RefSeq" id="WP_105743380.1">
    <property type="nucleotide sequence ID" value="NZ_PVBR01000014.1"/>
</dbReference>
<dbReference type="EMBL" id="PVBR01000014">
    <property type="protein sequence ID" value="PRD42112.1"/>
    <property type="molecule type" value="Genomic_DNA"/>
</dbReference>
<sequence>MRFISVVYALLCLPLLAVALFISPVIVPSLFLLAAAVPGFAAFKRTSGKRSWNIASYHSPHSLTWRWLIGLSLGSVGSRPRLYMTPSHHYPGMKNPFVAFAFNVGFAGASASTNNYGWQFGAWMLGVHLNFSQQRPMWYRDMIQRAWNEKDDAAREASRLRQGVDALARAEYHDGVSPGAAARQMCRSLPQSSMLKRMLEDMLAEANRTHHDRYRILQAFDDAAPDAAMEARMASFRYMNRIEDEAIHAPEPGQRIPLH</sequence>